<keyword evidence="3" id="KW-1185">Reference proteome</keyword>
<dbReference type="Proteomes" id="UP000562254">
    <property type="component" value="Unassembled WGS sequence"/>
</dbReference>
<proteinExistence type="predicted"/>
<reference evidence="2 3" key="1">
    <citation type="submission" date="2020-08" db="EMBL/GenBank/DDBJ databases">
        <title>Genomic Encyclopedia of Type Strains, Phase IV (KMG-IV): sequencing the most valuable type-strain genomes for metagenomic binning, comparative biology and taxonomic classification.</title>
        <authorList>
            <person name="Goeker M."/>
        </authorList>
    </citation>
    <scope>NUCLEOTIDE SEQUENCE [LARGE SCALE GENOMIC DNA]</scope>
    <source>
        <strain evidence="2 3">DSM 25895</strain>
    </source>
</reference>
<feature type="region of interest" description="Disordered" evidence="1">
    <location>
        <begin position="104"/>
        <end position="127"/>
    </location>
</feature>
<comment type="caution">
    <text evidence="2">The sequence shown here is derived from an EMBL/GenBank/DDBJ whole genome shotgun (WGS) entry which is preliminary data.</text>
</comment>
<feature type="compositionally biased region" description="Pro residues" evidence="1">
    <location>
        <begin position="116"/>
        <end position="127"/>
    </location>
</feature>
<accession>A0A840XZ83</accession>
<dbReference type="AlphaFoldDB" id="A0A840XZ83"/>
<name>A0A840XZ83_9PROT</name>
<dbReference type="EMBL" id="JACIJE010000003">
    <property type="protein sequence ID" value="MBB5689477.1"/>
    <property type="molecule type" value="Genomic_DNA"/>
</dbReference>
<evidence type="ECO:0000313" key="3">
    <source>
        <dbReference type="Proteomes" id="UP000562254"/>
    </source>
</evidence>
<evidence type="ECO:0000256" key="1">
    <source>
        <dbReference type="SAM" id="MobiDB-lite"/>
    </source>
</evidence>
<gene>
    <name evidence="2" type="ORF">FHS88_001602</name>
</gene>
<organism evidence="2 3">
    <name type="scientific">Neoroseomonas alkaliterrae</name>
    <dbReference type="NCBI Taxonomy" id="1452450"/>
    <lineage>
        <taxon>Bacteria</taxon>
        <taxon>Pseudomonadati</taxon>
        <taxon>Pseudomonadota</taxon>
        <taxon>Alphaproteobacteria</taxon>
        <taxon>Acetobacterales</taxon>
        <taxon>Acetobacteraceae</taxon>
        <taxon>Neoroseomonas</taxon>
    </lineage>
</organism>
<sequence>MRFEDIRIVEIDAEASRPVGTGERHLVVLRLSGTPTPQWKEMFANAWRVHSYRRKRDVHFLLATMEMVSSIDDVVAHHLPELRKVIAATNDAYRRYLEEDRMLHGRSTEVSGSADLPPPTRPKPARD</sequence>
<dbReference type="RefSeq" id="WP_184483300.1">
    <property type="nucleotide sequence ID" value="NZ_JAAEDJ010000029.1"/>
</dbReference>
<evidence type="ECO:0000313" key="2">
    <source>
        <dbReference type="EMBL" id="MBB5689477.1"/>
    </source>
</evidence>
<protein>
    <submittedName>
        <fullName evidence="2">Uncharacterized protein</fullName>
    </submittedName>
</protein>